<keyword evidence="8" id="KW-0800">Toxin</keyword>
<keyword evidence="3 8" id="KW-0540">Nuclease</keyword>
<dbReference type="InterPro" id="IPR050556">
    <property type="entry name" value="Type_II_TA_system_RNase"/>
</dbReference>
<accession>A0A2V3U2D5</accession>
<feature type="binding site" evidence="8">
    <location>
        <position position="6"/>
    </location>
    <ligand>
        <name>Mg(2+)</name>
        <dbReference type="ChEBI" id="CHEBI:18420"/>
    </ligand>
</feature>
<dbReference type="HAMAP" id="MF_00265">
    <property type="entry name" value="VapC_Nob1"/>
    <property type="match status" value="1"/>
</dbReference>
<dbReference type="InterPro" id="IPR029060">
    <property type="entry name" value="PIN-like_dom_sf"/>
</dbReference>
<dbReference type="CDD" id="cd09871">
    <property type="entry name" value="PIN_MtVapC28-VapC30-like"/>
    <property type="match status" value="1"/>
</dbReference>
<evidence type="ECO:0000256" key="1">
    <source>
        <dbReference type="ARBA" id="ARBA00001946"/>
    </source>
</evidence>
<name>A0A2V3U2D5_9HYPH</name>
<evidence type="ECO:0000256" key="5">
    <source>
        <dbReference type="ARBA" id="ARBA00022801"/>
    </source>
</evidence>
<dbReference type="GO" id="GO:0004540">
    <property type="term" value="F:RNA nuclease activity"/>
    <property type="evidence" value="ECO:0007669"/>
    <property type="project" value="InterPro"/>
</dbReference>
<comment type="function">
    <text evidence="8">Toxic component of a toxin-antitoxin (TA) system. An RNase.</text>
</comment>
<dbReference type="Proteomes" id="UP000248021">
    <property type="component" value="Unassembled WGS sequence"/>
</dbReference>
<dbReference type="SUPFAM" id="SSF88723">
    <property type="entry name" value="PIN domain-like"/>
    <property type="match status" value="1"/>
</dbReference>
<evidence type="ECO:0000256" key="3">
    <source>
        <dbReference type="ARBA" id="ARBA00022722"/>
    </source>
</evidence>
<comment type="similarity">
    <text evidence="7 8">Belongs to the PINc/VapC protein family.</text>
</comment>
<gene>
    <name evidence="8" type="primary">vapC</name>
    <name evidence="10" type="ORF">C7450_108191</name>
</gene>
<organism evidence="10 11">
    <name type="scientific">Chelatococcus asaccharovorans</name>
    <dbReference type="NCBI Taxonomy" id="28210"/>
    <lineage>
        <taxon>Bacteria</taxon>
        <taxon>Pseudomonadati</taxon>
        <taxon>Pseudomonadota</taxon>
        <taxon>Alphaproteobacteria</taxon>
        <taxon>Hyphomicrobiales</taxon>
        <taxon>Chelatococcaceae</taxon>
        <taxon>Chelatococcus</taxon>
    </lineage>
</organism>
<dbReference type="InterPro" id="IPR002716">
    <property type="entry name" value="PIN_dom"/>
</dbReference>
<sequence length="134" mass="14472">MLIVVDSSAFLSILLGEPDAGQIASSLQSASQRISSAVTIYETRTVLLRRADRRYLDPFESLLSVADLKQHAFDERQADIASQAYARFGRGSGSPAKLNLADCASYALAISLDAPLLYKGNDFAQTDVRSALTD</sequence>
<dbReference type="OrthoDB" id="32625at2"/>
<evidence type="ECO:0000313" key="11">
    <source>
        <dbReference type="Proteomes" id="UP000248021"/>
    </source>
</evidence>
<dbReference type="GO" id="GO:0016787">
    <property type="term" value="F:hydrolase activity"/>
    <property type="evidence" value="ECO:0007669"/>
    <property type="project" value="UniProtKB-KW"/>
</dbReference>
<dbReference type="AlphaFoldDB" id="A0A2V3U2D5"/>
<dbReference type="EC" id="3.1.-.-" evidence="8"/>
<evidence type="ECO:0000256" key="4">
    <source>
        <dbReference type="ARBA" id="ARBA00022723"/>
    </source>
</evidence>
<keyword evidence="2 8" id="KW-1277">Toxin-antitoxin system</keyword>
<dbReference type="GO" id="GO:0000287">
    <property type="term" value="F:magnesium ion binding"/>
    <property type="evidence" value="ECO:0007669"/>
    <property type="project" value="UniProtKB-UniRule"/>
</dbReference>
<feature type="binding site" evidence="8">
    <location>
        <position position="102"/>
    </location>
    <ligand>
        <name>Mg(2+)</name>
        <dbReference type="ChEBI" id="CHEBI:18420"/>
    </ligand>
</feature>
<evidence type="ECO:0000256" key="8">
    <source>
        <dbReference type="HAMAP-Rule" id="MF_00265"/>
    </source>
</evidence>
<comment type="caution">
    <text evidence="10">The sequence shown here is derived from an EMBL/GenBank/DDBJ whole genome shotgun (WGS) entry which is preliminary data.</text>
</comment>
<dbReference type="RefSeq" id="WP_110376373.1">
    <property type="nucleotide sequence ID" value="NZ_CAKNFM010000006.1"/>
</dbReference>
<dbReference type="InterPro" id="IPR022907">
    <property type="entry name" value="VapC_family"/>
</dbReference>
<evidence type="ECO:0000259" key="9">
    <source>
        <dbReference type="Pfam" id="PF01850"/>
    </source>
</evidence>
<evidence type="ECO:0000313" key="10">
    <source>
        <dbReference type="EMBL" id="PXW56441.1"/>
    </source>
</evidence>
<reference evidence="10 11" key="1">
    <citation type="submission" date="2018-05" db="EMBL/GenBank/DDBJ databases">
        <title>Genomic Encyclopedia of Type Strains, Phase IV (KMG-IV): sequencing the most valuable type-strain genomes for metagenomic binning, comparative biology and taxonomic classification.</title>
        <authorList>
            <person name="Goeker M."/>
        </authorList>
    </citation>
    <scope>NUCLEOTIDE SEQUENCE [LARGE SCALE GENOMIC DNA]</scope>
    <source>
        <strain evidence="10 11">DSM 6462</strain>
    </source>
</reference>
<dbReference type="Gene3D" id="3.40.50.1010">
    <property type="entry name" value="5'-nuclease"/>
    <property type="match status" value="1"/>
</dbReference>
<dbReference type="PANTHER" id="PTHR33653">
    <property type="entry name" value="RIBONUCLEASE VAPC2"/>
    <property type="match status" value="1"/>
</dbReference>
<evidence type="ECO:0000256" key="6">
    <source>
        <dbReference type="ARBA" id="ARBA00022842"/>
    </source>
</evidence>
<keyword evidence="5 8" id="KW-0378">Hydrolase</keyword>
<evidence type="ECO:0000256" key="2">
    <source>
        <dbReference type="ARBA" id="ARBA00022649"/>
    </source>
</evidence>
<protein>
    <recommendedName>
        <fullName evidence="8">Ribonuclease VapC</fullName>
        <shortName evidence="8">RNase VapC</shortName>
        <ecNumber evidence="8">3.1.-.-</ecNumber>
    </recommendedName>
    <alternativeName>
        <fullName evidence="8">Toxin VapC</fullName>
    </alternativeName>
</protein>
<dbReference type="GO" id="GO:0090729">
    <property type="term" value="F:toxin activity"/>
    <property type="evidence" value="ECO:0007669"/>
    <property type="project" value="UniProtKB-KW"/>
</dbReference>
<proteinExistence type="inferred from homology"/>
<dbReference type="PANTHER" id="PTHR33653:SF1">
    <property type="entry name" value="RIBONUCLEASE VAPC2"/>
    <property type="match status" value="1"/>
</dbReference>
<feature type="domain" description="PIN" evidence="9">
    <location>
        <begin position="3"/>
        <end position="127"/>
    </location>
</feature>
<comment type="cofactor">
    <cofactor evidence="1 8">
        <name>Mg(2+)</name>
        <dbReference type="ChEBI" id="CHEBI:18420"/>
    </cofactor>
</comment>
<keyword evidence="4 8" id="KW-0479">Metal-binding</keyword>
<keyword evidence="6 8" id="KW-0460">Magnesium</keyword>
<dbReference type="EMBL" id="QJJK01000008">
    <property type="protein sequence ID" value="PXW56441.1"/>
    <property type="molecule type" value="Genomic_DNA"/>
</dbReference>
<dbReference type="Pfam" id="PF01850">
    <property type="entry name" value="PIN"/>
    <property type="match status" value="1"/>
</dbReference>
<evidence type="ECO:0000256" key="7">
    <source>
        <dbReference type="ARBA" id="ARBA00038093"/>
    </source>
</evidence>
<keyword evidence="11" id="KW-1185">Reference proteome</keyword>